<accession>A0A077ZQS5</accession>
<organism evidence="2 3">
    <name type="scientific">Stylonychia lemnae</name>
    <name type="common">Ciliate</name>
    <dbReference type="NCBI Taxonomy" id="5949"/>
    <lineage>
        <taxon>Eukaryota</taxon>
        <taxon>Sar</taxon>
        <taxon>Alveolata</taxon>
        <taxon>Ciliophora</taxon>
        <taxon>Intramacronucleata</taxon>
        <taxon>Spirotrichea</taxon>
        <taxon>Stichotrichia</taxon>
        <taxon>Sporadotrichida</taxon>
        <taxon>Oxytrichidae</taxon>
        <taxon>Stylonychinae</taxon>
        <taxon>Stylonychia</taxon>
    </lineage>
</organism>
<protein>
    <submittedName>
        <fullName evidence="2">Uncharacterized protein</fullName>
    </submittedName>
</protein>
<evidence type="ECO:0000313" key="3">
    <source>
        <dbReference type="Proteomes" id="UP000039865"/>
    </source>
</evidence>
<name>A0A077ZQS5_STYLE</name>
<proteinExistence type="predicted"/>
<keyword evidence="3" id="KW-1185">Reference proteome</keyword>
<reference evidence="2 3" key="1">
    <citation type="submission" date="2014-06" db="EMBL/GenBank/DDBJ databases">
        <authorList>
            <person name="Swart Estienne"/>
        </authorList>
    </citation>
    <scope>NUCLEOTIDE SEQUENCE [LARGE SCALE GENOMIC DNA]</scope>
    <source>
        <strain evidence="2 3">130c</strain>
    </source>
</reference>
<dbReference type="AlphaFoldDB" id="A0A077ZQS5"/>
<dbReference type="InParanoid" id="A0A077ZQS5"/>
<feature type="region of interest" description="Disordered" evidence="1">
    <location>
        <begin position="196"/>
        <end position="233"/>
    </location>
</feature>
<dbReference type="Proteomes" id="UP000039865">
    <property type="component" value="Unassembled WGS sequence"/>
</dbReference>
<gene>
    <name evidence="2" type="primary">Contig4612.g4927</name>
    <name evidence="2" type="ORF">STYLEM_683</name>
</gene>
<evidence type="ECO:0000256" key="1">
    <source>
        <dbReference type="SAM" id="MobiDB-lite"/>
    </source>
</evidence>
<dbReference type="EMBL" id="CCKQ01000637">
    <property type="protein sequence ID" value="CDW71735.1"/>
    <property type="molecule type" value="Genomic_DNA"/>
</dbReference>
<evidence type="ECO:0000313" key="2">
    <source>
        <dbReference type="EMBL" id="CDW71735.1"/>
    </source>
</evidence>
<sequence>MNSTIKSYTSMITDEERVAQQQLENHKSILKQSGLQEKARGAEFNGSQDFYNTASTLCQSRNGNFNIESSSILQRNLDQQYQKTLNSFNIQMTTFIQDIEKKLVQDVDLILAHIDELQFFKITKDEEIGREAEKKYGIMPPLYKVEIPFKKQELQQHISTKPNRPQTKKRGTALFFILVIDVKVNRKQPATKIKMKQEKMSFSKSSKQYMKKQRPPQSKKKAQAQIKFESDDSNDDLMNIEYSILNNQD</sequence>
<feature type="compositionally biased region" description="Basic residues" evidence="1">
    <location>
        <begin position="209"/>
        <end position="222"/>
    </location>
</feature>